<dbReference type="EMBL" id="CAJNOK010027181">
    <property type="protein sequence ID" value="CAF1415655.1"/>
    <property type="molecule type" value="Genomic_DNA"/>
</dbReference>
<name>A0A8S2SFI8_9BILA</name>
<accession>A0A8S2SFI8</accession>
<dbReference type="Proteomes" id="UP000677228">
    <property type="component" value="Unassembled WGS sequence"/>
</dbReference>
<sequence>MSYNAASKILDSLSEDKLKNLTKELLKALEPYLTKAINRGVYDENLIPTLMQVGGNDVLY</sequence>
<comment type="caution">
    <text evidence="2">The sequence shown here is derived from an EMBL/GenBank/DDBJ whole genome shotgun (WGS) entry which is preliminary data.</text>
</comment>
<evidence type="ECO:0000313" key="3">
    <source>
        <dbReference type="Proteomes" id="UP000682733"/>
    </source>
</evidence>
<protein>
    <submittedName>
        <fullName evidence="2">Uncharacterized protein</fullName>
    </submittedName>
</protein>
<gene>
    <name evidence="1" type="ORF">OVA965_LOCUS33519</name>
    <name evidence="2" type="ORF">TMI583_LOCUS34413</name>
</gene>
<organism evidence="2 3">
    <name type="scientific">Didymodactylos carnosus</name>
    <dbReference type="NCBI Taxonomy" id="1234261"/>
    <lineage>
        <taxon>Eukaryota</taxon>
        <taxon>Metazoa</taxon>
        <taxon>Spiralia</taxon>
        <taxon>Gnathifera</taxon>
        <taxon>Rotifera</taxon>
        <taxon>Eurotatoria</taxon>
        <taxon>Bdelloidea</taxon>
        <taxon>Philodinida</taxon>
        <taxon>Philodinidae</taxon>
        <taxon>Didymodactylos</taxon>
    </lineage>
</organism>
<dbReference type="EMBL" id="CAJOBA010048940">
    <property type="protein sequence ID" value="CAF4218179.1"/>
    <property type="molecule type" value="Genomic_DNA"/>
</dbReference>
<dbReference type="AlphaFoldDB" id="A0A8S2SFI8"/>
<dbReference type="Proteomes" id="UP000682733">
    <property type="component" value="Unassembled WGS sequence"/>
</dbReference>
<feature type="non-terminal residue" evidence="2">
    <location>
        <position position="60"/>
    </location>
</feature>
<evidence type="ECO:0000313" key="1">
    <source>
        <dbReference type="EMBL" id="CAF1415655.1"/>
    </source>
</evidence>
<proteinExistence type="predicted"/>
<evidence type="ECO:0000313" key="2">
    <source>
        <dbReference type="EMBL" id="CAF4218179.1"/>
    </source>
</evidence>
<reference evidence="2" key="1">
    <citation type="submission" date="2021-02" db="EMBL/GenBank/DDBJ databases">
        <authorList>
            <person name="Nowell W R."/>
        </authorList>
    </citation>
    <scope>NUCLEOTIDE SEQUENCE</scope>
</reference>